<protein>
    <submittedName>
        <fullName evidence="6">TetR/AcrR family transcriptional regulator</fullName>
    </submittedName>
</protein>
<evidence type="ECO:0000313" key="7">
    <source>
        <dbReference type="Proteomes" id="UP001595947"/>
    </source>
</evidence>
<comment type="caution">
    <text evidence="6">The sequence shown here is derived from an EMBL/GenBank/DDBJ whole genome shotgun (WGS) entry which is preliminary data.</text>
</comment>
<evidence type="ECO:0000256" key="1">
    <source>
        <dbReference type="ARBA" id="ARBA00023015"/>
    </source>
</evidence>
<evidence type="ECO:0000256" key="3">
    <source>
        <dbReference type="ARBA" id="ARBA00023163"/>
    </source>
</evidence>
<organism evidence="6 7">
    <name type="scientific">Actinomycetospora atypica</name>
    <dbReference type="NCBI Taxonomy" id="1290095"/>
    <lineage>
        <taxon>Bacteria</taxon>
        <taxon>Bacillati</taxon>
        <taxon>Actinomycetota</taxon>
        <taxon>Actinomycetes</taxon>
        <taxon>Pseudonocardiales</taxon>
        <taxon>Pseudonocardiaceae</taxon>
        <taxon>Actinomycetospora</taxon>
    </lineage>
</organism>
<dbReference type="InterPro" id="IPR023772">
    <property type="entry name" value="DNA-bd_HTH_TetR-type_CS"/>
</dbReference>
<dbReference type="RefSeq" id="WP_378036690.1">
    <property type="nucleotide sequence ID" value="NZ_JBHSIV010000013.1"/>
</dbReference>
<keyword evidence="1" id="KW-0805">Transcription regulation</keyword>
<feature type="DNA-binding region" description="H-T-H motif" evidence="4">
    <location>
        <begin position="38"/>
        <end position="57"/>
    </location>
</feature>
<dbReference type="Gene3D" id="1.10.357.10">
    <property type="entry name" value="Tetracycline Repressor, domain 2"/>
    <property type="match status" value="1"/>
</dbReference>
<name>A0ABV9YRV3_9PSEU</name>
<feature type="domain" description="HTH tetR-type" evidence="5">
    <location>
        <begin position="15"/>
        <end position="75"/>
    </location>
</feature>
<evidence type="ECO:0000259" key="5">
    <source>
        <dbReference type="PROSITE" id="PS50977"/>
    </source>
</evidence>
<dbReference type="PANTHER" id="PTHR30055:SF238">
    <property type="entry name" value="MYCOFACTOCIN BIOSYNTHESIS TRANSCRIPTIONAL REGULATOR MFTR-RELATED"/>
    <property type="match status" value="1"/>
</dbReference>
<evidence type="ECO:0000256" key="2">
    <source>
        <dbReference type="ARBA" id="ARBA00023125"/>
    </source>
</evidence>
<gene>
    <name evidence="6" type="ORF">ACFPBZ_14065</name>
</gene>
<keyword evidence="7" id="KW-1185">Reference proteome</keyword>
<keyword evidence="2 4" id="KW-0238">DNA-binding</keyword>
<proteinExistence type="predicted"/>
<dbReference type="InterPro" id="IPR001647">
    <property type="entry name" value="HTH_TetR"/>
</dbReference>
<dbReference type="PROSITE" id="PS50977">
    <property type="entry name" value="HTH_TETR_2"/>
    <property type="match status" value="1"/>
</dbReference>
<evidence type="ECO:0000256" key="4">
    <source>
        <dbReference type="PROSITE-ProRule" id="PRU00335"/>
    </source>
</evidence>
<dbReference type="InterPro" id="IPR041347">
    <property type="entry name" value="MftR_C"/>
</dbReference>
<dbReference type="InterPro" id="IPR050109">
    <property type="entry name" value="HTH-type_TetR-like_transc_reg"/>
</dbReference>
<dbReference type="PRINTS" id="PR00455">
    <property type="entry name" value="HTHTETR"/>
</dbReference>
<dbReference type="SUPFAM" id="SSF46689">
    <property type="entry name" value="Homeodomain-like"/>
    <property type="match status" value="1"/>
</dbReference>
<dbReference type="Pfam" id="PF17754">
    <property type="entry name" value="TetR_C_14"/>
    <property type="match status" value="1"/>
</dbReference>
<accession>A0ABV9YRV3</accession>
<dbReference type="EMBL" id="JBHSIV010000013">
    <property type="protein sequence ID" value="MFC5063341.1"/>
    <property type="molecule type" value="Genomic_DNA"/>
</dbReference>
<dbReference type="Proteomes" id="UP001595947">
    <property type="component" value="Unassembled WGS sequence"/>
</dbReference>
<reference evidence="7" key="1">
    <citation type="journal article" date="2019" name="Int. J. Syst. Evol. Microbiol.">
        <title>The Global Catalogue of Microorganisms (GCM) 10K type strain sequencing project: providing services to taxonomists for standard genome sequencing and annotation.</title>
        <authorList>
            <consortium name="The Broad Institute Genomics Platform"/>
            <consortium name="The Broad Institute Genome Sequencing Center for Infectious Disease"/>
            <person name="Wu L."/>
            <person name="Ma J."/>
        </authorList>
    </citation>
    <scope>NUCLEOTIDE SEQUENCE [LARGE SCALE GENOMIC DNA]</scope>
    <source>
        <strain evidence="7">CGMCC 4.7093</strain>
    </source>
</reference>
<keyword evidence="3" id="KW-0804">Transcription</keyword>
<evidence type="ECO:0000313" key="6">
    <source>
        <dbReference type="EMBL" id="MFC5063341.1"/>
    </source>
</evidence>
<dbReference type="InterPro" id="IPR009057">
    <property type="entry name" value="Homeodomain-like_sf"/>
</dbReference>
<dbReference type="PROSITE" id="PS01081">
    <property type="entry name" value="HTH_TETR_1"/>
    <property type="match status" value="1"/>
</dbReference>
<sequence length="195" mass="21455">MSPPAARTLRETKKQRTREVIMSVATALFDEHGYDAVTVGAVAEAAEVGQRTLYRHFADKEDFLFSGEDELYDAMKRAAADAPDGTSGLDVLAHAVRATVGLLESDRAMLVRRARVIARTPALQARERTKQAALQQMFVGELERRGHAQDRARLVAAVGTACVGEAITRWLEHEDEGTLARALDGVEEELRSLLR</sequence>
<dbReference type="PANTHER" id="PTHR30055">
    <property type="entry name" value="HTH-TYPE TRANSCRIPTIONAL REGULATOR RUTR"/>
    <property type="match status" value="1"/>
</dbReference>
<dbReference type="Pfam" id="PF00440">
    <property type="entry name" value="TetR_N"/>
    <property type="match status" value="1"/>
</dbReference>